<feature type="domain" description="NB-ARC" evidence="4">
    <location>
        <begin position="164"/>
        <end position="323"/>
    </location>
</feature>
<dbReference type="Proteomes" id="UP001603857">
    <property type="component" value="Unassembled WGS sequence"/>
</dbReference>
<dbReference type="GO" id="GO:0006952">
    <property type="term" value="P:defense response"/>
    <property type="evidence" value="ECO:0007669"/>
    <property type="project" value="UniProtKB-KW"/>
</dbReference>
<dbReference type="SUPFAM" id="SSF52540">
    <property type="entry name" value="P-loop containing nucleoside triphosphate hydrolases"/>
    <property type="match status" value="1"/>
</dbReference>
<dbReference type="PANTHER" id="PTHR36766:SF21">
    <property type="entry name" value="NB-ARC DOMAIN DISEASE RESISTANCE PROTEIN"/>
    <property type="match status" value="1"/>
</dbReference>
<feature type="domain" description="Disease resistance R13L4/SHOC-2-like LRR" evidence="6">
    <location>
        <begin position="643"/>
        <end position="779"/>
    </location>
</feature>
<dbReference type="EMBL" id="JBGMDY010000005">
    <property type="protein sequence ID" value="KAL2333604.1"/>
    <property type="molecule type" value="Genomic_DNA"/>
</dbReference>
<dbReference type="Gene3D" id="1.10.8.430">
    <property type="entry name" value="Helical domain of apoptotic protease-activating factors"/>
    <property type="match status" value="1"/>
</dbReference>
<evidence type="ECO:0000313" key="7">
    <source>
        <dbReference type="EMBL" id="KAL2333604.1"/>
    </source>
</evidence>
<keyword evidence="8" id="KW-1185">Reference proteome</keyword>
<dbReference type="Gene3D" id="3.40.50.300">
    <property type="entry name" value="P-loop containing nucleotide triphosphate hydrolases"/>
    <property type="match status" value="1"/>
</dbReference>
<evidence type="ECO:0000313" key="8">
    <source>
        <dbReference type="Proteomes" id="UP001603857"/>
    </source>
</evidence>
<evidence type="ECO:0000259" key="5">
    <source>
        <dbReference type="Pfam" id="PF05659"/>
    </source>
</evidence>
<feature type="domain" description="RPW8" evidence="5">
    <location>
        <begin position="3"/>
        <end position="109"/>
    </location>
</feature>
<name>A0ABD1MCW4_9FABA</name>
<evidence type="ECO:0000259" key="4">
    <source>
        <dbReference type="Pfam" id="PF00931"/>
    </source>
</evidence>
<proteinExistence type="inferred from homology"/>
<protein>
    <submittedName>
        <fullName evidence="7">Uncharacterized protein</fullName>
    </submittedName>
</protein>
<dbReference type="PANTHER" id="PTHR36766">
    <property type="entry name" value="PLANT BROAD-SPECTRUM MILDEW RESISTANCE PROTEIN RPW8"/>
    <property type="match status" value="1"/>
</dbReference>
<evidence type="ECO:0000256" key="1">
    <source>
        <dbReference type="ARBA" id="ARBA00008894"/>
    </source>
</evidence>
<keyword evidence="2" id="KW-0677">Repeat</keyword>
<organism evidence="7 8">
    <name type="scientific">Flemingia macrophylla</name>
    <dbReference type="NCBI Taxonomy" id="520843"/>
    <lineage>
        <taxon>Eukaryota</taxon>
        <taxon>Viridiplantae</taxon>
        <taxon>Streptophyta</taxon>
        <taxon>Embryophyta</taxon>
        <taxon>Tracheophyta</taxon>
        <taxon>Spermatophyta</taxon>
        <taxon>Magnoliopsida</taxon>
        <taxon>eudicotyledons</taxon>
        <taxon>Gunneridae</taxon>
        <taxon>Pentapetalae</taxon>
        <taxon>rosids</taxon>
        <taxon>fabids</taxon>
        <taxon>Fabales</taxon>
        <taxon>Fabaceae</taxon>
        <taxon>Papilionoideae</taxon>
        <taxon>50 kb inversion clade</taxon>
        <taxon>NPAAA clade</taxon>
        <taxon>indigoferoid/millettioid clade</taxon>
        <taxon>Phaseoleae</taxon>
        <taxon>Flemingia</taxon>
    </lineage>
</organism>
<dbReference type="InterPro" id="IPR042197">
    <property type="entry name" value="Apaf_helical"/>
</dbReference>
<evidence type="ECO:0000259" key="6">
    <source>
        <dbReference type="Pfam" id="PF23598"/>
    </source>
</evidence>
<dbReference type="InterPro" id="IPR036388">
    <property type="entry name" value="WH-like_DNA-bd_sf"/>
</dbReference>
<evidence type="ECO:0000256" key="2">
    <source>
        <dbReference type="ARBA" id="ARBA00022737"/>
    </source>
</evidence>
<dbReference type="PRINTS" id="PR00364">
    <property type="entry name" value="DISEASERSIST"/>
</dbReference>
<dbReference type="InterPro" id="IPR055414">
    <property type="entry name" value="LRR_R13L4/SHOC2-like"/>
</dbReference>
<gene>
    <name evidence="7" type="ORF">Fmac_014817</name>
</gene>
<dbReference type="Gene3D" id="1.10.10.10">
    <property type="entry name" value="Winged helix-like DNA-binding domain superfamily/Winged helix DNA-binding domain"/>
    <property type="match status" value="1"/>
</dbReference>
<dbReference type="InterPro" id="IPR008808">
    <property type="entry name" value="Powdery_mildew-R_dom"/>
</dbReference>
<comment type="similarity">
    <text evidence="1">Belongs to the disease resistance NB-LRR family.</text>
</comment>
<evidence type="ECO:0000256" key="3">
    <source>
        <dbReference type="ARBA" id="ARBA00022821"/>
    </source>
</evidence>
<sequence>MGLFAGAALGAALQEGPKLLIAFFCKCFKFKPTRAELGSALERQIQVAQQLKQQIADLGRPEEEIGAFLKDLEAAEKILNAHSNVPWWQCCCLPWKQVKLQEALESLTRANTLLAPLLLRRQQETLSIVRELMEIGRGLRKRFGPPPKPDLVVGLGLENPFSLFNRLKSHLLEKGTSVLLLTGLAGYGKTTLATLLCSDEHVIGKFGENILFLTVSKSPNLKTLVQSLFQHHGCAIPATLDLADDRLVIAHLKNLPEKIMKSPMMLVLDDVWNGSQTQTLIDAFKVQQLSDYKILVTSRFNIAGFKHVFNMEPLCLEDSVTLLSHLTLTNEGISSSEKLDLTRQIAWGCYGSPLVLELVGGSLKRERLHVWKQVMKKLSKGSPVFKTDKELKSIFKKHLDDGLEDKPILKECFMDLGLFPEDQKIPVAALIDIWTEQQHKPDDDLDPRQVLKEAEAVNTVFDLTDRHLANLVIRRGVVTDLHDYCNHHFLMQHDLIREMIEANQEPYIQRKRLMFDMNENNWSQQNQQNTIASTLSISTSQMSTPELDNIVKAEVVEVLILNLRTKQYTFPEFIRKMVQLKVLIVTNYDDLYCSELNNFELLASLSGLKRIRFEGVSVTTFGKWGNLRKLSLYNCDLRGVFERDANILISDAFPILVELCIDYCKSLVKLPAELCDIISIKKLSITRCMRFIALPQNIGKLVNLKTLRLGSCAVFKEVPSSIEKLLQLRFLDISGCVSLDNLPDEIGNLRNLKRLHMIGCCSCKIPQSVMKLENLKDVRCDEETAVYWNEDFKPSFPNLNIEVAHEIVACSRWCMDHLKPQ</sequence>
<dbReference type="InterPro" id="IPR027417">
    <property type="entry name" value="P-loop_NTPase"/>
</dbReference>
<dbReference type="SUPFAM" id="SSF52047">
    <property type="entry name" value="RNI-like"/>
    <property type="match status" value="1"/>
</dbReference>
<reference evidence="7 8" key="1">
    <citation type="submission" date="2024-08" db="EMBL/GenBank/DDBJ databases">
        <title>Insights into the chromosomal genome structure of Flemingia macrophylla.</title>
        <authorList>
            <person name="Ding Y."/>
            <person name="Zhao Y."/>
            <person name="Bi W."/>
            <person name="Wu M."/>
            <person name="Zhao G."/>
            <person name="Gong Y."/>
            <person name="Li W."/>
            <person name="Zhang P."/>
        </authorList>
    </citation>
    <scope>NUCLEOTIDE SEQUENCE [LARGE SCALE GENOMIC DNA]</scope>
    <source>
        <strain evidence="7">DYQJB</strain>
        <tissue evidence="7">Leaf</tissue>
    </source>
</reference>
<comment type="caution">
    <text evidence="7">The sequence shown here is derived from an EMBL/GenBank/DDBJ whole genome shotgun (WGS) entry which is preliminary data.</text>
</comment>
<dbReference type="AlphaFoldDB" id="A0ABD1MCW4"/>
<dbReference type="Pfam" id="PF05659">
    <property type="entry name" value="RPW8"/>
    <property type="match status" value="1"/>
</dbReference>
<keyword evidence="3" id="KW-0611">Plant defense</keyword>
<dbReference type="InterPro" id="IPR032675">
    <property type="entry name" value="LRR_dom_sf"/>
</dbReference>
<dbReference type="InterPro" id="IPR002182">
    <property type="entry name" value="NB-ARC"/>
</dbReference>
<dbReference type="Pfam" id="PF00931">
    <property type="entry name" value="NB-ARC"/>
    <property type="match status" value="1"/>
</dbReference>
<accession>A0ABD1MCW4</accession>
<dbReference type="Pfam" id="PF23598">
    <property type="entry name" value="LRR_14"/>
    <property type="match status" value="1"/>
</dbReference>
<dbReference type="Gene3D" id="3.80.10.10">
    <property type="entry name" value="Ribonuclease Inhibitor"/>
    <property type="match status" value="1"/>
</dbReference>